<dbReference type="RefSeq" id="XP_015653247.1">
    <property type="nucleotide sequence ID" value="XM_015808356.1"/>
</dbReference>
<keyword evidence="2" id="KW-1185">Reference proteome</keyword>
<gene>
    <name evidence="1" type="ORF">ABB37_09083</name>
</gene>
<dbReference type="AlphaFoldDB" id="A0A0N0VD69"/>
<evidence type="ECO:0000313" key="1">
    <source>
        <dbReference type="EMBL" id="KPA74808.1"/>
    </source>
</evidence>
<reference evidence="1 2" key="1">
    <citation type="submission" date="2015-07" db="EMBL/GenBank/DDBJ databases">
        <title>High-quality genome of monoxenous trypanosomatid Leptomonas pyrrhocoris.</title>
        <authorList>
            <person name="Flegontov P."/>
            <person name="Butenko A."/>
            <person name="Firsov S."/>
            <person name="Vlcek C."/>
            <person name="Logacheva M.D."/>
            <person name="Field M."/>
            <person name="Filatov D."/>
            <person name="Flegontova O."/>
            <person name="Gerasimov E."/>
            <person name="Jackson A.P."/>
            <person name="Kelly S."/>
            <person name="Opperdoes F."/>
            <person name="O'Reilly A."/>
            <person name="Votypka J."/>
            <person name="Yurchenko V."/>
            <person name="Lukes J."/>
        </authorList>
    </citation>
    <scope>NUCLEOTIDE SEQUENCE [LARGE SCALE GENOMIC DNA]</scope>
    <source>
        <strain evidence="1">H10</strain>
    </source>
</reference>
<dbReference type="PROSITE" id="PS00198">
    <property type="entry name" value="4FE4S_FER_1"/>
    <property type="match status" value="1"/>
</dbReference>
<dbReference type="EMBL" id="LGTL01000028">
    <property type="protein sequence ID" value="KPA74808.1"/>
    <property type="molecule type" value="Genomic_DNA"/>
</dbReference>
<protein>
    <submittedName>
        <fullName evidence="1">Uncharacterized protein</fullName>
    </submittedName>
</protein>
<comment type="caution">
    <text evidence="1">The sequence shown here is derived from an EMBL/GenBank/DDBJ whole genome shotgun (WGS) entry which is preliminary data.</text>
</comment>
<dbReference type="OMA" id="RCPCHIM"/>
<dbReference type="GeneID" id="26909366"/>
<dbReference type="InterPro" id="IPR017900">
    <property type="entry name" value="4Fe4S_Fe_S_CS"/>
</dbReference>
<organism evidence="1 2">
    <name type="scientific">Leptomonas pyrrhocoris</name>
    <name type="common">Firebug parasite</name>
    <dbReference type="NCBI Taxonomy" id="157538"/>
    <lineage>
        <taxon>Eukaryota</taxon>
        <taxon>Discoba</taxon>
        <taxon>Euglenozoa</taxon>
        <taxon>Kinetoplastea</taxon>
        <taxon>Metakinetoplastina</taxon>
        <taxon>Trypanosomatida</taxon>
        <taxon>Trypanosomatidae</taxon>
        <taxon>Leishmaniinae</taxon>
        <taxon>Leptomonas</taxon>
    </lineage>
</organism>
<accession>A0A0N0VD69</accession>
<proteinExistence type="predicted"/>
<evidence type="ECO:0000313" key="2">
    <source>
        <dbReference type="Proteomes" id="UP000037923"/>
    </source>
</evidence>
<dbReference type="OrthoDB" id="270273at2759"/>
<name>A0A0N0VD69_LEPPY</name>
<dbReference type="VEuPathDB" id="TriTrypDB:LpyrH10_28_1160"/>
<sequence length="274" mass="30197">MSGFSFEERTEAALPLHDLAAPRKRHRVDTDENAVVSYSRHVPPHVRVRAICGAFSSLLSLRGHVLDTQGRFNTSEFLSLAFFYNPSVVSVESGAVVLQFPDDSPANEYIRHYTRHHPCPVHGPFRCPCHIMHEVAGGVAQLLREVFCQHYPFDVVIDCERNHPHICIHTQLQSWSVSLVGLPLPPRTFGPFPLGSVASPQSIKNCWLQYGKKSKVDENACVLCGVVASAQCASCSCRMCGSCAEECGMCESKVCRGCSAADENGVTICYRCAR</sequence>
<dbReference type="Proteomes" id="UP000037923">
    <property type="component" value="Unassembled WGS sequence"/>
</dbReference>